<name>A0A642UKJ5_DIURU</name>
<keyword evidence="3" id="KW-1185">Reference proteome</keyword>
<organism evidence="2 3">
    <name type="scientific">Diutina rugosa</name>
    <name type="common">Yeast</name>
    <name type="synonym">Candida rugosa</name>
    <dbReference type="NCBI Taxonomy" id="5481"/>
    <lineage>
        <taxon>Eukaryota</taxon>
        <taxon>Fungi</taxon>
        <taxon>Dikarya</taxon>
        <taxon>Ascomycota</taxon>
        <taxon>Saccharomycotina</taxon>
        <taxon>Pichiomycetes</taxon>
        <taxon>Debaryomycetaceae</taxon>
        <taxon>Diutina</taxon>
    </lineage>
</organism>
<dbReference type="VEuPathDB" id="FungiDB:DIURU_003673"/>
<sequence length="305" mass="34340">MPYTIGPRDVSLARLRPGDWHLLHQYPHVFAQVLNSTVFVYVSKVEQVVQLYSDALIIYSTLLAKVPNFDEVAECTNRTRRAMLALETDVAAVLSGGGLSWENRPYSEVRMAALLLTEATIKAFKLAQDTMAIISSFFEPFNNLEKLLIPYAHHMTTQLESTFTTARTAFSLAIDVDSIPQWLPDTPTPEALEHLQNIDTLTVQVQKQAQYLETMFRLVDNSLVRYSQVILGKGILKREVDAAECSLIRRRNVCFSAAEQVVSIPLTEQAQSKLPMDVEVLTYLMMALGGVLFIALFRIWKVVLS</sequence>
<accession>A0A642UKJ5</accession>
<reference evidence="2 3" key="1">
    <citation type="submission" date="2019-07" db="EMBL/GenBank/DDBJ databases">
        <title>Genome assembly of two rare yeast pathogens: Diutina rugosa and Trichomonascus ciferrii.</title>
        <authorList>
            <person name="Mixao V."/>
            <person name="Saus E."/>
            <person name="Hansen A."/>
            <person name="Lass-Flor C."/>
            <person name="Gabaldon T."/>
        </authorList>
    </citation>
    <scope>NUCLEOTIDE SEQUENCE [LARGE SCALE GENOMIC DNA]</scope>
    <source>
        <strain evidence="2 3">CBS 613</strain>
    </source>
</reference>
<dbReference type="AlphaFoldDB" id="A0A642UKJ5"/>
<dbReference type="EMBL" id="SWFT01000107">
    <property type="protein sequence ID" value="KAA8900691.1"/>
    <property type="molecule type" value="Genomic_DNA"/>
</dbReference>
<dbReference type="OrthoDB" id="4079976at2759"/>
<dbReference type="RefSeq" id="XP_034011510.1">
    <property type="nucleotide sequence ID" value="XM_034156461.1"/>
</dbReference>
<evidence type="ECO:0000256" key="1">
    <source>
        <dbReference type="SAM" id="Phobius"/>
    </source>
</evidence>
<gene>
    <name evidence="2" type="ORF">DIURU_003673</name>
</gene>
<feature type="transmembrane region" description="Helical" evidence="1">
    <location>
        <begin position="280"/>
        <end position="300"/>
    </location>
</feature>
<evidence type="ECO:0000313" key="3">
    <source>
        <dbReference type="Proteomes" id="UP000449547"/>
    </source>
</evidence>
<protein>
    <submittedName>
        <fullName evidence="2">Uncharacterized protein</fullName>
    </submittedName>
</protein>
<dbReference type="GeneID" id="54782324"/>
<keyword evidence="1" id="KW-1133">Transmembrane helix</keyword>
<comment type="caution">
    <text evidence="2">The sequence shown here is derived from an EMBL/GenBank/DDBJ whole genome shotgun (WGS) entry which is preliminary data.</text>
</comment>
<proteinExistence type="predicted"/>
<dbReference type="Proteomes" id="UP000449547">
    <property type="component" value="Unassembled WGS sequence"/>
</dbReference>
<dbReference type="OMA" id="CFQAAEH"/>
<evidence type="ECO:0000313" key="2">
    <source>
        <dbReference type="EMBL" id="KAA8900691.1"/>
    </source>
</evidence>
<keyword evidence="1" id="KW-0472">Membrane</keyword>
<keyword evidence="1" id="KW-0812">Transmembrane</keyword>